<name>A0A7T0KE02_9CORY</name>
<protein>
    <submittedName>
        <fullName evidence="2">Uncharacterized protein</fullName>
    </submittedName>
</protein>
<dbReference type="AlphaFoldDB" id="A0A7T0KE02"/>
<dbReference type="KEGG" id="cliz:G7Y31_11165"/>
<keyword evidence="3" id="KW-1185">Reference proteome</keyword>
<dbReference type="RefSeq" id="WP_165010971.1">
    <property type="nucleotide sequence ID" value="NZ_CP064954.1"/>
</dbReference>
<dbReference type="EMBL" id="CP064954">
    <property type="protein sequence ID" value="QPK79040.1"/>
    <property type="molecule type" value="Genomic_DNA"/>
</dbReference>
<dbReference type="Proteomes" id="UP000594681">
    <property type="component" value="Chromosome"/>
</dbReference>
<feature type="region of interest" description="Disordered" evidence="1">
    <location>
        <begin position="44"/>
        <end position="63"/>
    </location>
</feature>
<evidence type="ECO:0000313" key="2">
    <source>
        <dbReference type="EMBL" id="QPK79040.1"/>
    </source>
</evidence>
<organism evidence="2 3">
    <name type="scientific">Corynebacterium lizhenjunii</name>
    <dbReference type="NCBI Taxonomy" id="2709394"/>
    <lineage>
        <taxon>Bacteria</taxon>
        <taxon>Bacillati</taxon>
        <taxon>Actinomycetota</taxon>
        <taxon>Actinomycetes</taxon>
        <taxon>Mycobacteriales</taxon>
        <taxon>Corynebacteriaceae</taxon>
        <taxon>Corynebacterium</taxon>
    </lineage>
</organism>
<sequence>MVAADGSSAGECTLSGLPQENVHRTTKQGVYYYALEEGTHTIEASCRGTGGHSSDPDARKGSTEVTVADKPVEVTITVK</sequence>
<evidence type="ECO:0000256" key="1">
    <source>
        <dbReference type="SAM" id="MobiDB-lite"/>
    </source>
</evidence>
<accession>A0A7T0KE02</accession>
<evidence type="ECO:0000313" key="3">
    <source>
        <dbReference type="Proteomes" id="UP000594681"/>
    </source>
</evidence>
<proteinExistence type="predicted"/>
<reference evidence="2 3" key="1">
    <citation type="submission" date="2020-11" db="EMBL/GenBank/DDBJ databases">
        <title>Corynebacterium sp. ZJ-599.</title>
        <authorList>
            <person name="Zhou J."/>
        </authorList>
    </citation>
    <scope>NUCLEOTIDE SEQUENCE [LARGE SCALE GENOMIC DNA]</scope>
    <source>
        <strain evidence="2 3">ZJ-599</strain>
    </source>
</reference>
<gene>
    <name evidence="2" type="ORF">G7Y31_11165</name>
</gene>